<evidence type="ECO:0000313" key="1">
    <source>
        <dbReference type="EMBL" id="KAK3368631.1"/>
    </source>
</evidence>
<comment type="caution">
    <text evidence="1">The sequence shown here is derived from an EMBL/GenBank/DDBJ whole genome shotgun (WGS) entry which is preliminary data.</text>
</comment>
<protein>
    <submittedName>
        <fullName evidence="1">Heterokaryon incompatibility</fullName>
    </submittedName>
</protein>
<keyword evidence="2" id="KW-1185">Reference proteome</keyword>
<evidence type="ECO:0000313" key="2">
    <source>
        <dbReference type="Proteomes" id="UP001285441"/>
    </source>
</evidence>
<proteinExistence type="predicted"/>
<accession>A0AAE0K260</accession>
<dbReference type="Proteomes" id="UP001285441">
    <property type="component" value="Unassembled WGS sequence"/>
</dbReference>
<reference evidence="1" key="1">
    <citation type="journal article" date="2023" name="Mol. Phylogenet. Evol.">
        <title>Genome-scale phylogeny and comparative genomics of the fungal order Sordariales.</title>
        <authorList>
            <person name="Hensen N."/>
            <person name="Bonometti L."/>
            <person name="Westerberg I."/>
            <person name="Brannstrom I.O."/>
            <person name="Guillou S."/>
            <person name="Cros-Aarteil S."/>
            <person name="Calhoun S."/>
            <person name="Haridas S."/>
            <person name="Kuo A."/>
            <person name="Mondo S."/>
            <person name="Pangilinan J."/>
            <person name="Riley R."/>
            <person name="LaButti K."/>
            <person name="Andreopoulos B."/>
            <person name="Lipzen A."/>
            <person name="Chen C."/>
            <person name="Yan M."/>
            <person name="Daum C."/>
            <person name="Ng V."/>
            <person name="Clum A."/>
            <person name="Steindorff A."/>
            <person name="Ohm R.A."/>
            <person name="Martin F."/>
            <person name="Silar P."/>
            <person name="Natvig D.O."/>
            <person name="Lalanne C."/>
            <person name="Gautier V."/>
            <person name="Ament-Velasquez S.L."/>
            <person name="Kruys A."/>
            <person name="Hutchinson M.I."/>
            <person name="Powell A.J."/>
            <person name="Barry K."/>
            <person name="Miller A.N."/>
            <person name="Grigoriev I.V."/>
            <person name="Debuchy R."/>
            <person name="Gladieux P."/>
            <person name="Hiltunen Thoren M."/>
            <person name="Johannesson H."/>
        </authorList>
    </citation>
    <scope>NUCLEOTIDE SEQUENCE</scope>
    <source>
        <strain evidence="1">CBS 232.78</strain>
    </source>
</reference>
<reference evidence="1" key="2">
    <citation type="submission" date="2023-06" db="EMBL/GenBank/DDBJ databases">
        <authorList>
            <consortium name="Lawrence Berkeley National Laboratory"/>
            <person name="Haridas S."/>
            <person name="Hensen N."/>
            <person name="Bonometti L."/>
            <person name="Westerberg I."/>
            <person name="Brannstrom I.O."/>
            <person name="Guillou S."/>
            <person name="Cros-Aarteil S."/>
            <person name="Calhoun S."/>
            <person name="Kuo A."/>
            <person name="Mondo S."/>
            <person name="Pangilinan J."/>
            <person name="Riley R."/>
            <person name="LaButti K."/>
            <person name="Andreopoulos B."/>
            <person name="Lipzen A."/>
            <person name="Chen C."/>
            <person name="Yanf M."/>
            <person name="Daum C."/>
            <person name="Ng V."/>
            <person name="Clum A."/>
            <person name="Steindorff A."/>
            <person name="Ohm R."/>
            <person name="Martin F."/>
            <person name="Silar P."/>
            <person name="Natvig D."/>
            <person name="Lalanne C."/>
            <person name="Gautier V."/>
            <person name="Ament-velasquez S.L."/>
            <person name="Kruys A."/>
            <person name="Hutchinson M.I."/>
            <person name="Powell A.J."/>
            <person name="Barry K."/>
            <person name="Miller A.N."/>
            <person name="Grigoriev I.V."/>
            <person name="Debuchy R."/>
            <person name="Gladieux P."/>
            <person name="Thoren M.H."/>
            <person name="Johannesson H."/>
        </authorList>
    </citation>
    <scope>NUCLEOTIDE SEQUENCE</scope>
    <source>
        <strain evidence="1">CBS 232.78</strain>
    </source>
</reference>
<gene>
    <name evidence="1" type="ORF">B0H63DRAFT_497806</name>
</gene>
<sequence>MRLLHPTNDGNIALTEEIVDNIPAYAILSHTWGSDEDETNNAELTEALNSMFRWYCNAAALQASRWFKRGWTLQELIASSAVEFFSSDEKRIGDRVSLECLLSDITVIPLAALRGGPVDSFSVKERMSWVQNRATKKEKDKAYCLLSIFGVHMPPIYGEGTDHAFYQLNREIRDRATASGHSMISRDFRAVCYPNTW</sequence>
<dbReference type="AlphaFoldDB" id="A0AAE0K260"/>
<dbReference type="PANTHER" id="PTHR10622">
    <property type="entry name" value="HET DOMAIN-CONTAINING PROTEIN"/>
    <property type="match status" value="1"/>
</dbReference>
<organism evidence="1 2">
    <name type="scientific">Podospora didyma</name>
    <dbReference type="NCBI Taxonomy" id="330526"/>
    <lineage>
        <taxon>Eukaryota</taxon>
        <taxon>Fungi</taxon>
        <taxon>Dikarya</taxon>
        <taxon>Ascomycota</taxon>
        <taxon>Pezizomycotina</taxon>
        <taxon>Sordariomycetes</taxon>
        <taxon>Sordariomycetidae</taxon>
        <taxon>Sordariales</taxon>
        <taxon>Podosporaceae</taxon>
        <taxon>Podospora</taxon>
    </lineage>
</organism>
<dbReference type="EMBL" id="JAULSW010000010">
    <property type="protein sequence ID" value="KAK3368631.1"/>
    <property type="molecule type" value="Genomic_DNA"/>
</dbReference>
<dbReference type="PANTHER" id="PTHR10622:SF11">
    <property type="entry name" value="HET-DOMAIN-CONTAINING PROTEIN"/>
    <property type="match status" value="1"/>
</dbReference>
<name>A0AAE0K260_9PEZI</name>